<name>A0A6H5GEJ4_9HEMI</name>
<dbReference type="EMBL" id="CADCXU010011510">
    <property type="protein sequence ID" value="CAB0001786.1"/>
    <property type="molecule type" value="Genomic_DNA"/>
</dbReference>
<protein>
    <submittedName>
        <fullName evidence="1">Uncharacterized protein</fullName>
    </submittedName>
</protein>
<reference evidence="1 2" key="1">
    <citation type="submission" date="2020-02" db="EMBL/GenBank/DDBJ databases">
        <authorList>
            <person name="Ferguson B K."/>
        </authorList>
    </citation>
    <scope>NUCLEOTIDE SEQUENCE [LARGE SCALE GENOMIC DNA]</scope>
</reference>
<dbReference type="Proteomes" id="UP000479000">
    <property type="component" value="Unassembled WGS sequence"/>
</dbReference>
<evidence type="ECO:0000313" key="2">
    <source>
        <dbReference type="Proteomes" id="UP000479000"/>
    </source>
</evidence>
<dbReference type="AlphaFoldDB" id="A0A6H5GEJ4"/>
<accession>A0A6H5GEJ4</accession>
<proteinExistence type="predicted"/>
<evidence type="ECO:0000313" key="1">
    <source>
        <dbReference type="EMBL" id="CAB0001786.1"/>
    </source>
</evidence>
<gene>
    <name evidence="1" type="ORF">NTEN_LOCUS7573</name>
</gene>
<feature type="non-terminal residue" evidence="1">
    <location>
        <position position="83"/>
    </location>
</feature>
<keyword evidence="2" id="KW-1185">Reference proteome</keyword>
<organism evidence="1 2">
    <name type="scientific">Nesidiocoris tenuis</name>
    <dbReference type="NCBI Taxonomy" id="355587"/>
    <lineage>
        <taxon>Eukaryota</taxon>
        <taxon>Metazoa</taxon>
        <taxon>Ecdysozoa</taxon>
        <taxon>Arthropoda</taxon>
        <taxon>Hexapoda</taxon>
        <taxon>Insecta</taxon>
        <taxon>Pterygota</taxon>
        <taxon>Neoptera</taxon>
        <taxon>Paraneoptera</taxon>
        <taxon>Hemiptera</taxon>
        <taxon>Heteroptera</taxon>
        <taxon>Panheteroptera</taxon>
        <taxon>Cimicomorpha</taxon>
        <taxon>Miridae</taxon>
        <taxon>Dicyphina</taxon>
        <taxon>Nesidiocoris</taxon>
    </lineage>
</organism>
<sequence length="83" mass="9633">MICDHKNGFKLSGFNVIKNIQARRTKQIPERWCPEIRRVVNVRLLVIFLACFVYDTRVSNSAIHWDLGFVPIVNMGKTANLYP</sequence>